<evidence type="ECO:0000259" key="1">
    <source>
        <dbReference type="PROSITE" id="PS50035"/>
    </source>
</evidence>
<proteinExistence type="predicted"/>
<dbReference type="SMART" id="SM00155">
    <property type="entry name" value="PLDc"/>
    <property type="match status" value="2"/>
</dbReference>
<dbReference type="Proteomes" id="UP000037660">
    <property type="component" value="Unassembled WGS sequence"/>
</dbReference>
<dbReference type="RefSeq" id="WP_197284536.1">
    <property type="nucleotide sequence ID" value="NZ_BBYR01000006.1"/>
</dbReference>
<feature type="domain" description="PLD phosphodiesterase" evidence="1">
    <location>
        <begin position="342"/>
        <end position="369"/>
    </location>
</feature>
<reference evidence="2 3" key="2">
    <citation type="journal article" date="2016" name="Science">
        <title>A bacterium that degrades and assimilates poly(ethylene terephthalate).</title>
        <authorList>
            <person name="Yoshida S."/>
            <person name="Hiraga K."/>
            <person name="Takehana T."/>
            <person name="Taniguchi I."/>
            <person name="Yamaji H."/>
            <person name="Maeda Y."/>
            <person name="Toyohara K."/>
            <person name="Miyamoto K."/>
            <person name="Kimura Y."/>
            <person name="Oda K."/>
        </authorList>
    </citation>
    <scope>NUCLEOTIDE SEQUENCE [LARGE SCALE GENOMIC DNA]</scope>
    <source>
        <strain evidence="3">NBRC 110686 / TISTR 2288 / 201-F6</strain>
    </source>
</reference>
<dbReference type="GO" id="GO:0016020">
    <property type="term" value="C:membrane"/>
    <property type="evidence" value="ECO:0007669"/>
    <property type="project" value="TreeGrafter"/>
</dbReference>
<dbReference type="AlphaFoldDB" id="A0A0K8NUW9"/>
<dbReference type="SUPFAM" id="SSF56024">
    <property type="entry name" value="Phospholipase D/nuclease"/>
    <property type="match status" value="2"/>
</dbReference>
<feature type="domain" description="PLD phosphodiesterase" evidence="1">
    <location>
        <begin position="159"/>
        <end position="186"/>
    </location>
</feature>
<comment type="caution">
    <text evidence="2">The sequence shown here is derived from an EMBL/GenBank/DDBJ whole genome shotgun (WGS) entry which is preliminary data.</text>
</comment>
<gene>
    <name evidence="2" type="ORF">ISF6_3965</name>
</gene>
<protein>
    <submittedName>
        <fullName evidence="2">Cardiolipin synthetase</fullName>
        <ecNumber evidence="2">2.7.8.-</ecNumber>
    </submittedName>
</protein>
<reference evidence="3" key="1">
    <citation type="submission" date="2015-07" db="EMBL/GenBank/DDBJ databases">
        <title>Discovery of a poly(ethylene terephthalate assimilation.</title>
        <authorList>
            <person name="Yoshida S."/>
            <person name="Hiraga K."/>
            <person name="Takehana T."/>
            <person name="Taniguchi I."/>
            <person name="Yamaji H."/>
            <person name="Maeda Y."/>
            <person name="Toyohara K."/>
            <person name="Miyamoto K."/>
            <person name="Kimura Y."/>
            <person name="Oda K."/>
        </authorList>
    </citation>
    <scope>NUCLEOTIDE SEQUENCE [LARGE SCALE GENOMIC DNA]</scope>
    <source>
        <strain evidence="3">NBRC 110686 / TISTR 2288 / 201-F6</strain>
    </source>
</reference>
<keyword evidence="3" id="KW-1185">Reference proteome</keyword>
<dbReference type="GO" id="GO:0008808">
    <property type="term" value="F:cardiolipin synthase activity"/>
    <property type="evidence" value="ECO:0007669"/>
    <property type="project" value="TreeGrafter"/>
</dbReference>
<dbReference type="EMBL" id="BBYR01000006">
    <property type="protein sequence ID" value="GAP34186.1"/>
    <property type="molecule type" value="Genomic_DNA"/>
</dbReference>
<dbReference type="InterPro" id="IPR025202">
    <property type="entry name" value="PLD-like_dom"/>
</dbReference>
<dbReference type="PROSITE" id="PS50035">
    <property type="entry name" value="PLD"/>
    <property type="match status" value="2"/>
</dbReference>
<name>A0A0K8NUW9_PISS1</name>
<dbReference type="GO" id="GO:0032049">
    <property type="term" value="P:cardiolipin biosynthetic process"/>
    <property type="evidence" value="ECO:0007669"/>
    <property type="project" value="UniProtKB-ARBA"/>
</dbReference>
<evidence type="ECO:0000313" key="3">
    <source>
        <dbReference type="Proteomes" id="UP000037660"/>
    </source>
</evidence>
<dbReference type="PANTHER" id="PTHR21248:SF22">
    <property type="entry name" value="PHOSPHOLIPASE D"/>
    <property type="match status" value="1"/>
</dbReference>
<dbReference type="CDD" id="cd09159">
    <property type="entry name" value="PLDc_ybhO_like_2"/>
    <property type="match status" value="1"/>
</dbReference>
<evidence type="ECO:0000313" key="2">
    <source>
        <dbReference type="EMBL" id="GAP34186.1"/>
    </source>
</evidence>
<dbReference type="InterPro" id="IPR001736">
    <property type="entry name" value="PLipase_D/transphosphatidylase"/>
</dbReference>
<accession>A0A0K8NUW9</accession>
<dbReference type="Pfam" id="PF13091">
    <property type="entry name" value="PLDc_2"/>
    <property type="match status" value="2"/>
</dbReference>
<keyword evidence="2" id="KW-0808">Transferase</keyword>
<dbReference type="STRING" id="1547922.ISF6_3965"/>
<organism evidence="2 3">
    <name type="scientific">Piscinibacter sakaiensis</name>
    <name type="common">Ideonella sakaiensis</name>
    <dbReference type="NCBI Taxonomy" id="1547922"/>
    <lineage>
        <taxon>Bacteria</taxon>
        <taxon>Pseudomonadati</taxon>
        <taxon>Pseudomonadota</taxon>
        <taxon>Betaproteobacteria</taxon>
        <taxon>Burkholderiales</taxon>
        <taxon>Sphaerotilaceae</taxon>
        <taxon>Piscinibacter</taxon>
    </lineage>
</organism>
<dbReference type="Gene3D" id="3.30.870.10">
    <property type="entry name" value="Endonuclease Chain A"/>
    <property type="match status" value="2"/>
</dbReference>
<sequence length="429" mass="47543">MTFQLWHLFLLASASLLGLLVMLVLAEPGLPYDIDDRLPSPEDHEFMGLLAALVDAPVAKAASIEVLTNGVAFYPEELASIARARHSVHLEAYVFHVSAVTGQLVDLLTERARAGVRVRLVIDAIGSWRTPSTYFDGLRAAGGEVAWYQPVRWHTLKRFNNRTHRELIVVDGEVAFVGGAGFASWWDTGPPGQPPWRDTMVRLEGTIVTSVQAAFAENWLESTGQLLTDPGSFAHCRALGSQPAVGTDAIIVTGTPSAGRATRARMLFQLLIAGARRSIRITSPYFLPDRSMRAELRKAVRRGVRVQVVVPGAFNNHPIARRASRRRYGDLLSAGVEVLEYEPGMNHCKVLLVDELWVVVGSSNFDNRSFGLNDELNLALPDRALVARLREDFERDAALSRSVDLRDWRRRPMSERLLALLGALVERQQ</sequence>
<dbReference type="PANTHER" id="PTHR21248">
    <property type="entry name" value="CARDIOLIPIN SYNTHASE"/>
    <property type="match status" value="1"/>
</dbReference>
<dbReference type="CDD" id="cd09110">
    <property type="entry name" value="PLDc_CLS_1"/>
    <property type="match status" value="1"/>
</dbReference>
<dbReference type="EC" id="2.7.8.-" evidence="2"/>